<dbReference type="Proteomes" id="UP000326380">
    <property type="component" value="Unassembled WGS sequence"/>
</dbReference>
<dbReference type="AlphaFoldDB" id="A0A7L4ZYV6"/>
<dbReference type="CDD" id="cd07812">
    <property type="entry name" value="SRPBCC"/>
    <property type="match status" value="1"/>
</dbReference>
<name>A0A7L4ZYV6_9BACT</name>
<reference evidence="1 2" key="1">
    <citation type="submission" date="2019-09" db="EMBL/GenBank/DDBJ databases">
        <title>Genome sequence of Hymenobacter sp. M3.</title>
        <authorList>
            <person name="Srinivasan S."/>
        </authorList>
    </citation>
    <scope>NUCLEOTIDE SEQUENCE [LARGE SCALE GENOMIC DNA]</scope>
    <source>
        <strain evidence="1 2">M3</strain>
    </source>
</reference>
<organism evidence="1 2">
    <name type="scientific">Hymenobacter busanensis</name>
    <dbReference type="NCBI Taxonomy" id="2607656"/>
    <lineage>
        <taxon>Bacteria</taxon>
        <taxon>Pseudomonadati</taxon>
        <taxon>Bacteroidota</taxon>
        <taxon>Cytophagia</taxon>
        <taxon>Cytophagales</taxon>
        <taxon>Hymenobacteraceae</taxon>
        <taxon>Hymenobacter</taxon>
    </lineage>
</organism>
<proteinExistence type="predicted"/>
<protein>
    <submittedName>
        <fullName evidence="1">SRPBCC family protein</fullName>
    </submittedName>
</protein>
<keyword evidence="2" id="KW-1185">Reference proteome</keyword>
<dbReference type="EMBL" id="VTWU01000003">
    <property type="protein sequence ID" value="KAA9333200.1"/>
    <property type="molecule type" value="Genomic_DNA"/>
</dbReference>
<dbReference type="SUPFAM" id="SSF55961">
    <property type="entry name" value="Bet v1-like"/>
    <property type="match status" value="1"/>
</dbReference>
<comment type="caution">
    <text evidence="1">The sequence shown here is derived from an EMBL/GenBank/DDBJ whole genome shotgun (WGS) entry which is preliminary data.</text>
</comment>
<sequence>MPYRIEHSVTVDAPIEFVWDIIQNPDLRTSWDARVTSARFLDPAAPFGKGKQMEVVIDLGAFPIVSQLEYLSWKPPYRSSMRTINRDAFRSATTGSWQLAEEHSGRTTWTTKLVFSAALPLVGPFIERWFGGYFDKLTKQSQQQFKTFVEAEWKAQRVLITA</sequence>
<evidence type="ECO:0000313" key="1">
    <source>
        <dbReference type="EMBL" id="KAA9333200.1"/>
    </source>
</evidence>
<accession>A0A7L4ZYV6</accession>
<dbReference type="InterPro" id="IPR023393">
    <property type="entry name" value="START-like_dom_sf"/>
</dbReference>
<gene>
    <name evidence="1" type="ORF">F0P96_09475</name>
</gene>
<dbReference type="RefSeq" id="WP_151078620.1">
    <property type="nucleotide sequence ID" value="NZ_CP047647.1"/>
</dbReference>
<evidence type="ECO:0000313" key="2">
    <source>
        <dbReference type="Proteomes" id="UP000326380"/>
    </source>
</evidence>
<dbReference type="InterPro" id="IPR019587">
    <property type="entry name" value="Polyketide_cyclase/dehydratase"/>
</dbReference>
<dbReference type="Pfam" id="PF10604">
    <property type="entry name" value="Polyketide_cyc2"/>
    <property type="match status" value="1"/>
</dbReference>
<dbReference type="Gene3D" id="3.30.530.20">
    <property type="match status" value="1"/>
</dbReference>